<dbReference type="InterPro" id="IPR027444">
    <property type="entry name" value="H-NS_C_dom"/>
</dbReference>
<accession>A0A6P2WPT3</accession>
<evidence type="ECO:0000256" key="3">
    <source>
        <dbReference type="ARBA" id="ARBA00022490"/>
    </source>
</evidence>
<keyword evidence="4" id="KW-0238">DNA-binding</keyword>
<dbReference type="RefSeq" id="WP_254609509.1">
    <property type="nucleotide sequence ID" value="NZ_CABVQH010000015.1"/>
</dbReference>
<name>A0A6P2WPT3_BURL3</name>
<dbReference type="GO" id="GO:0005829">
    <property type="term" value="C:cytosol"/>
    <property type="evidence" value="ECO:0007669"/>
    <property type="project" value="TreeGrafter"/>
</dbReference>
<dbReference type="AlphaFoldDB" id="A0A6P2WPT3"/>
<keyword evidence="3" id="KW-0963">Cytoplasm</keyword>
<dbReference type="Gene3D" id="4.10.430.30">
    <property type="match status" value="1"/>
</dbReference>
<sequence length="119" mass="13734">MKDWPSTAERLKVESMVSDRYSELMKRYLSLQEEIAAVRRQEVGEVMSRIVRAMSIYGISLEDVREAARKQSKAGSRPKREPRYMDPDSGRTWTGKGRPPRWIIGKDVEQFLIRSGDAS</sequence>
<evidence type="ECO:0000256" key="5">
    <source>
        <dbReference type="SAM" id="MobiDB-lite"/>
    </source>
</evidence>
<protein>
    <submittedName>
        <fullName evidence="7">HNS-like protein</fullName>
    </submittedName>
</protein>
<feature type="region of interest" description="Disordered" evidence="5">
    <location>
        <begin position="68"/>
        <end position="99"/>
    </location>
</feature>
<dbReference type="GO" id="GO:0032993">
    <property type="term" value="C:protein-DNA complex"/>
    <property type="evidence" value="ECO:0007669"/>
    <property type="project" value="TreeGrafter"/>
</dbReference>
<dbReference type="Proteomes" id="UP000494260">
    <property type="component" value="Unassembled WGS sequence"/>
</dbReference>
<dbReference type="EMBL" id="CABVQH010000015">
    <property type="protein sequence ID" value="VWC98634.1"/>
    <property type="molecule type" value="Genomic_DNA"/>
</dbReference>
<comment type="similarity">
    <text evidence="2">Belongs to the histone-like protein H-NS family.</text>
</comment>
<reference evidence="7 8" key="1">
    <citation type="submission" date="2019-09" db="EMBL/GenBank/DDBJ databases">
        <authorList>
            <person name="Depoorter E."/>
        </authorList>
    </citation>
    <scope>NUCLEOTIDE SEQUENCE [LARGE SCALE GENOMIC DNA]</scope>
    <source>
        <strain evidence="7">R-18109</strain>
    </source>
</reference>
<evidence type="ECO:0000313" key="8">
    <source>
        <dbReference type="Proteomes" id="UP000494260"/>
    </source>
</evidence>
<comment type="subcellular location">
    <subcellularLocation>
        <location evidence="1">Cytoplasm</location>
        <location evidence="1">Nucleoid</location>
    </subcellularLocation>
</comment>
<feature type="compositionally biased region" description="Basic and acidic residues" evidence="5">
    <location>
        <begin position="78"/>
        <end position="89"/>
    </location>
</feature>
<evidence type="ECO:0000256" key="2">
    <source>
        <dbReference type="ARBA" id="ARBA00010610"/>
    </source>
</evidence>
<evidence type="ECO:0000313" key="7">
    <source>
        <dbReference type="EMBL" id="VWC98634.1"/>
    </source>
</evidence>
<organism evidence="7 8">
    <name type="scientific">Burkholderia lata (strain ATCC 17760 / DSM 23089 / LMG 22485 / NCIMB 9086 / R18194 / 383)</name>
    <dbReference type="NCBI Taxonomy" id="482957"/>
    <lineage>
        <taxon>Bacteria</taxon>
        <taxon>Pseudomonadati</taxon>
        <taxon>Pseudomonadota</taxon>
        <taxon>Betaproteobacteria</taxon>
        <taxon>Burkholderiales</taxon>
        <taxon>Burkholderiaceae</taxon>
        <taxon>Burkholderia</taxon>
        <taxon>Burkholderia cepacia complex</taxon>
    </lineage>
</organism>
<dbReference type="PANTHER" id="PTHR38097">
    <property type="match status" value="1"/>
</dbReference>
<dbReference type="SUPFAM" id="SSF81273">
    <property type="entry name" value="H-NS histone-like proteins"/>
    <property type="match status" value="1"/>
</dbReference>
<dbReference type="GO" id="GO:0001217">
    <property type="term" value="F:DNA-binding transcription repressor activity"/>
    <property type="evidence" value="ECO:0007669"/>
    <property type="project" value="TreeGrafter"/>
</dbReference>
<dbReference type="SMART" id="SM00528">
    <property type="entry name" value="HNS"/>
    <property type="match status" value="1"/>
</dbReference>
<dbReference type="GO" id="GO:0003680">
    <property type="term" value="F:minor groove of adenine-thymine-rich DNA binding"/>
    <property type="evidence" value="ECO:0007669"/>
    <property type="project" value="TreeGrafter"/>
</dbReference>
<dbReference type="GO" id="GO:0003681">
    <property type="term" value="F:bent DNA binding"/>
    <property type="evidence" value="ECO:0007669"/>
    <property type="project" value="TreeGrafter"/>
</dbReference>
<feature type="domain" description="DNA-binding protein H-NS-like C-terminal" evidence="6">
    <location>
        <begin position="74"/>
        <end position="113"/>
    </location>
</feature>
<dbReference type="GO" id="GO:0000976">
    <property type="term" value="F:transcription cis-regulatory region binding"/>
    <property type="evidence" value="ECO:0007669"/>
    <property type="project" value="TreeGrafter"/>
</dbReference>
<evidence type="ECO:0000259" key="6">
    <source>
        <dbReference type="SMART" id="SM00528"/>
    </source>
</evidence>
<proteinExistence type="inferred from homology"/>
<dbReference type="PANTHER" id="PTHR38097:SF2">
    <property type="entry name" value="DNA-BINDING PROTEIN STPA"/>
    <property type="match status" value="1"/>
</dbReference>
<evidence type="ECO:0000256" key="1">
    <source>
        <dbReference type="ARBA" id="ARBA00004453"/>
    </source>
</evidence>
<dbReference type="Pfam" id="PF00816">
    <property type="entry name" value="Histone_HNS"/>
    <property type="match status" value="1"/>
</dbReference>
<dbReference type="GO" id="GO:0009295">
    <property type="term" value="C:nucleoid"/>
    <property type="evidence" value="ECO:0007669"/>
    <property type="project" value="UniProtKB-SubCell"/>
</dbReference>
<evidence type="ECO:0000256" key="4">
    <source>
        <dbReference type="ARBA" id="ARBA00023125"/>
    </source>
</evidence>
<gene>
    <name evidence="7" type="ORF">BLA18109_04411</name>
</gene>